<feature type="domain" description="TSCPD" evidence="6">
    <location>
        <begin position="103"/>
        <end position="208"/>
    </location>
</feature>
<organism evidence="7">
    <name type="scientific">marine metagenome</name>
    <dbReference type="NCBI Taxonomy" id="408172"/>
    <lineage>
        <taxon>unclassified sequences</taxon>
        <taxon>metagenomes</taxon>
        <taxon>ecological metagenomes</taxon>
    </lineage>
</organism>
<protein>
    <recommendedName>
        <fullName evidence="2">ribonucleoside-diphosphate reductase</fullName>
        <ecNumber evidence="2">1.17.4.1</ecNumber>
    </recommendedName>
</protein>
<gene>
    <name evidence="7" type="ORF">METZ01_LOCUS221880</name>
</gene>
<evidence type="ECO:0000256" key="5">
    <source>
        <dbReference type="ARBA" id="ARBA00047754"/>
    </source>
</evidence>
<evidence type="ECO:0000256" key="1">
    <source>
        <dbReference type="ARBA" id="ARBA00007405"/>
    </source>
</evidence>
<keyword evidence="3" id="KW-0237">DNA synthesis</keyword>
<dbReference type="EC" id="1.17.4.1" evidence="2"/>
<dbReference type="InterPro" id="IPR024434">
    <property type="entry name" value="TSCPD_dom"/>
</dbReference>
<evidence type="ECO:0000256" key="2">
    <source>
        <dbReference type="ARBA" id="ARBA00012274"/>
    </source>
</evidence>
<name>A0A382G125_9ZZZZ</name>
<evidence type="ECO:0000313" key="7">
    <source>
        <dbReference type="EMBL" id="SVB69026.1"/>
    </source>
</evidence>
<evidence type="ECO:0000256" key="3">
    <source>
        <dbReference type="ARBA" id="ARBA00022634"/>
    </source>
</evidence>
<accession>A0A382G125</accession>
<dbReference type="AlphaFoldDB" id="A0A382G125"/>
<dbReference type="Pfam" id="PF12637">
    <property type="entry name" value="TSCPD"/>
    <property type="match status" value="1"/>
</dbReference>
<keyword evidence="4" id="KW-0547">Nucleotide-binding</keyword>
<reference evidence="7" key="1">
    <citation type="submission" date="2018-05" db="EMBL/GenBank/DDBJ databases">
        <authorList>
            <person name="Lanie J.A."/>
            <person name="Ng W.-L."/>
            <person name="Kazmierczak K.M."/>
            <person name="Andrzejewski T.M."/>
            <person name="Davidsen T.M."/>
            <person name="Wayne K.J."/>
            <person name="Tettelin H."/>
            <person name="Glass J.I."/>
            <person name="Rusch D."/>
            <person name="Podicherti R."/>
            <person name="Tsui H.-C.T."/>
            <person name="Winkler M.E."/>
        </authorList>
    </citation>
    <scope>NUCLEOTIDE SEQUENCE</scope>
</reference>
<comment type="catalytic activity">
    <reaction evidence="5">
        <text>a 2'-deoxyribonucleoside 5'-diphosphate + [thioredoxin]-disulfide + H2O = a ribonucleoside 5'-diphosphate + [thioredoxin]-dithiol</text>
        <dbReference type="Rhea" id="RHEA:23252"/>
        <dbReference type="Rhea" id="RHEA-COMP:10698"/>
        <dbReference type="Rhea" id="RHEA-COMP:10700"/>
        <dbReference type="ChEBI" id="CHEBI:15377"/>
        <dbReference type="ChEBI" id="CHEBI:29950"/>
        <dbReference type="ChEBI" id="CHEBI:50058"/>
        <dbReference type="ChEBI" id="CHEBI:57930"/>
        <dbReference type="ChEBI" id="CHEBI:73316"/>
        <dbReference type="EC" id="1.17.4.1"/>
    </reaction>
</comment>
<dbReference type="EMBL" id="UINC01053013">
    <property type="protein sequence ID" value="SVB69026.1"/>
    <property type="molecule type" value="Genomic_DNA"/>
</dbReference>
<proteinExistence type="inferred from homology"/>
<dbReference type="GO" id="GO:0004748">
    <property type="term" value="F:ribonucleoside-diphosphate reductase activity, thioredoxin disulfide as acceptor"/>
    <property type="evidence" value="ECO:0007669"/>
    <property type="project" value="UniProtKB-EC"/>
</dbReference>
<dbReference type="GO" id="GO:0071897">
    <property type="term" value="P:DNA biosynthetic process"/>
    <property type="evidence" value="ECO:0007669"/>
    <property type="project" value="UniProtKB-KW"/>
</dbReference>
<evidence type="ECO:0000256" key="4">
    <source>
        <dbReference type="ARBA" id="ARBA00022741"/>
    </source>
</evidence>
<dbReference type="GO" id="GO:0000166">
    <property type="term" value="F:nucleotide binding"/>
    <property type="evidence" value="ECO:0007669"/>
    <property type="project" value="UniProtKB-KW"/>
</dbReference>
<sequence length="277" mass="31384">MAKYLVETYYTCSFKVNHYLEDIGEKELANLEKRDDGKYEILDIKLDNRKTKNLSNNSAKVENKLANNEKILTESVIPNVVSNETSQGFVKKLNEGISKRFSMPDRRKGYIQKATIGNHKVYLHTGEYEDGKIGEIFIDISKEGEIVKALMNNFAIAISLGLQYGVPLDEFINAYVDTKFEPSGKVSGNDRILSASSILDYIFRELAISYQNREDLAHTPSIANKDISQNDGEEEFDGQNTFLKIVKDITSKGFVRSNYKKNLVDLSDIKINLKGKK</sequence>
<comment type="similarity">
    <text evidence="1">Belongs to the ribonucleoside diphosphate reductase class-2 family.</text>
</comment>
<evidence type="ECO:0000259" key="6">
    <source>
        <dbReference type="Pfam" id="PF12637"/>
    </source>
</evidence>